<feature type="transmembrane region" description="Helical" evidence="2">
    <location>
        <begin position="50"/>
        <end position="72"/>
    </location>
</feature>
<name>A0A9D2QCC3_9FIRM</name>
<dbReference type="EMBL" id="DWVY01000055">
    <property type="protein sequence ID" value="HJC75441.1"/>
    <property type="molecule type" value="Genomic_DNA"/>
</dbReference>
<evidence type="ECO:0000256" key="2">
    <source>
        <dbReference type="SAM" id="Phobius"/>
    </source>
</evidence>
<accession>A0A9D2QCC3</accession>
<keyword evidence="2" id="KW-1133">Transmembrane helix</keyword>
<protein>
    <submittedName>
        <fullName evidence="3">Pilus assembly protein</fullName>
    </submittedName>
</protein>
<comment type="caution">
    <text evidence="3">The sequence shown here is derived from an EMBL/GenBank/DDBJ whole genome shotgun (WGS) entry which is preliminary data.</text>
</comment>
<evidence type="ECO:0000313" key="3">
    <source>
        <dbReference type="EMBL" id="HJC75441.1"/>
    </source>
</evidence>
<reference evidence="3" key="2">
    <citation type="submission" date="2021-04" db="EMBL/GenBank/DDBJ databases">
        <authorList>
            <person name="Gilroy R."/>
        </authorList>
    </citation>
    <scope>NUCLEOTIDE SEQUENCE</scope>
    <source>
        <strain evidence="3">CHK196-7946</strain>
    </source>
</reference>
<evidence type="ECO:0000256" key="1">
    <source>
        <dbReference type="SAM" id="MobiDB-lite"/>
    </source>
</evidence>
<evidence type="ECO:0000313" key="4">
    <source>
        <dbReference type="Proteomes" id="UP000823902"/>
    </source>
</evidence>
<feature type="compositionally biased region" description="Basic residues" evidence="1">
    <location>
        <begin position="23"/>
        <end position="32"/>
    </location>
</feature>
<keyword evidence="2" id="KW-0812">Transmembrane</keyword>
<reference evidence="3" key="1">
    <citation type="journal article" date="2021" name="PeerJ">
        <title>Extensive microbial diversity within the chicken gut microbiome revealed by metagenomics and culture.</title>
        <authorList>
            <person name="Gilroy R."/>
            <person name="Ravi A."/>
            <person name="Getino M."/>
            <person name="Pursley I."/>
            <person name="Horton D.L."/>
            <person name="Alikhan N.F."/>
            <person name="Baker D."/>
            <person name="Gharbi K."/>
            <person name="Hall N."/>
            <person name="Watson M."/>
            <person name="Adriaenssens E.M."/>
            <person name="Foster-Nyarko E."/>
            <person name="Jarju S."/>
            <person name="Secka A."/>
            <person name="Antonio M."/>
            <person name="Oren A."/>
            <person name="Chaudhuri R.R."/>
            <person name="La Ragione R."/>
            <person name="Hildebrand F."/>
            <person name="Pallen M.J."/>
        </authorList>
    </citation>
    <scope>NUCLEOTIDE SEQUENCE</scope>
    <source>
        <strain evidence="3">CHK196-7946</strain>
    </source>
</reference>
<organism evidence="3 4">
    <name type="scientific">Candidatus Mediterraneibacter faecavium</name>
    <dbReference type="NCBI Taxonomy" id="2838668"/>
    <lineage>
        <taxon>Bacteria</taxon>
        <taxon>Bacillati</taxon>
        <taxon>Bacillota</taxon>
        <taxon>Clostridia</taxon>
        <taxon>Lachnospirales</taxon>
        <taxon>Lachnospiraceae</taxon>
        <taxon>Mediterraneibacter</taxon>
    </lineage>
</organism>
<sequence length="293" mass="32083">MTIHTNRDNILMKPERASVPGMRNKKKKAKKTEKKEKTRKKDQYRQRGSVTIEASFGIPLFLFAALCLIWLIEIQSIRISITNAAQNAAKSAAEDTAVIPVLNTVKLKSDIVSLIGEDRISRSILKDGSAGISCWKSYVSPTTGEMNITVNYKIMIPLPVMGSPSAELEESFKLSSWTGYQDGGMGGEGSDIVYMTDNGAVYHEDYNCSYLRLSIRYVPYEELDGIRNESGGKYHACDKCVIGPAMTGVYITDSGTKYHNSLNCSGLKRTIHAVERSETGGVGGCSRCSGHSG</sequence>
<dbReference type="AlphaFoldDB" id="A0A9D2QCC3"/>
<dbReference type="Proteomes" id="UP000823902">
    <property type="component" value="Unassembled WGS sequence"/>
</dbReference>
<keyword evidence="2" id="KW-0472">Membrane</keyword>
<feature type="compositionally biased region" description="Basic and acidic residues" evidence="1">
    <location>
        <begin position="33"/>
        <end position="44"/>
    </location>
</feature>
<proteinExistence type="predicted"/>
<gene>
    <name evidence="3" type="ORF">H9697_10945</name>
</gene>
<feature type="region of interest" description="Disordered" evidence="1">
    <location>
        <begin position="14"/>
        <end position="44"/>
    </location>
</feature>